<evidence type="ECO:0000313" key="2">
    <source>
        <dbReference type="Proteomes" id="UP000608071"/>
    </source>
</evidence>
<dbReference type="EMBL" id="JACSQL010000019">
    <property type="protein sequence ID" value="MBD7971042.1"/>
    <property type="molecule type" value="Genomic_DNA"/>
</dbReference>
<organism evidence="1 2">
    <name type="scientific">Paenibacillus gallinarum</name>
    <dbReference type="NCBI Taxonomy" id="2762232"/>
    <lineage>
        <taxon>Bacteria</taxon>
        <taxon>Bacillati</taxon>
        <taxon>Bacillota</taxon>
        <taxon>Bacilli</taxon>
        <taxon>Bacillales</taxon>
        <taxon>Paenibacillaceae</taxon>
        <taxon>Paenibacillus</taxon>
    </lineage>
</organism>
<proteinExistence type="predicted"/>
<accession>A0ABR8T5N8</accession>
<protein>
    <submittedName>
        <fullName evidence="1">Uncharacterized protein</fullName>
    </submittedName>
</protein>
<comment type="caution">
    <text evidence="1">The sequence shown here is derived from an EMBL/GenBank/DDBJ whole genome shotgun (WGS) entry which is preliminary data.</text>
</comment>
<evidence type="ECO:0000313" key="1">
    <source>
        <dbReference type="EMBL" id="MBD7971042.1"/>
    </source>
</evidence>
<keyword evidence="2" id="KW-1185">Reference proteome</keyword>
<dbReference type="RefSeq" id="WP_191804653.1">
    <property type="nucleotide sequence ID" value="NZ_JACSQL010000019.1"/>
</dbReference>
<gene>
    <name evidence="1" type="ORF">H9647_23520</name>
</gene>
<reference evidence="1 2" key="1">
    <citation type="submission" date="2020-08" db="EMBL/GenBank/DDBJ databases">
        <title>A Genomic Blueprint of the Chicken Gut Microbiome.</title>
        <authorList>
            <person name="Gilroy R."/>
            <person name="Ravi A."/>
            <person name="Getino M."/>
            <person name="Pursley I."/>
            <person name="Horton D.L."/>
            <person name="Alikhan N.-F."/>
            <person name="Baker D."/>
            <person name="Gharbi K."/>
            <person name="Hall N."/>
            <person name="Watson M."/>
            <person name="Adriaenssens E.M."/>
            <person name="Foster-Nyarko E."/>
            <person name="Jarju S."/>
            <person name="Secka A."/>
            <person name="Antonio M."/>
            <person name="Oren A."/>
            <person name="Chaudhuri R."/>
            <person name="La Ragione R.M."/>
            <person name="Hildebrand F."/>
            <person name="Pallen M.J."/>
        </authorList>
    </citation>
    <scope>NUCLEOTIDE SEQUENCE [LARGE SCALE GENOMIC DNA]</scope>
    <source>
        <strain evidence="1 2">Sa2BVA9</strain>
    </source>
</reference>
<dbReference type="Proteomes" id="UP000608071">
    <property type="component" value="Unassembled WGS sequence"/>
</dbReference>
<name>A0ABR8T5N8_9BACL</name>
<sequence length="55" mass="6236">MVLSLNTYVYPTIKMYYVLGYITVNRTGEVITLTGNDSSIRASKQPIKNPAVFFF</sequence>